<proteinExistence type="predicted"/>
<organism evidence="1 2">
    <name type="scientific">Roseovarius faecimaris</name>
    <dbReference type="NCBI Taxonomy" id="2494550"/>
    <lineage>
        <taxon>Bacteria</taxon>
        <taxon>Pseudomonadati</taxon>
        <taxon>Pseudomonadota</taxon>
        <taxon>Alphaproteobacteria</taxon>
        <taxon>Rhodobacterales</taxon>
        <taxon>Roseobacteraceae</taxon>
        <taxon>Roseovarius</taxon>
    </lineage>
</organism>
<dbReference type="InterPro" id="IPR014710">
    <property type="entry name" value="RmlC-like_jellyroll"/>
</dbReference>
<sequence>MNARSRLAAALDAARDWHANLPEARAFCDWPDDLVWADLPPHPLPSAAHVLSNPGASGAGSDALLQALQAVVGDVEWRHTYTAEEVGQTFLDHFCWCELAGPEGHFLTDKARITVGYWGPGLFYPRHQHQPEELYTIVSGRALFHADGEADIWLAPGETRLHLSNQPHAMTTEADPVLTLVFWRGDGLADPPAITPGAG</sequence>
<protein>
    <recommendedName>
        <fullName evidence="3">Cupin domain-containing protein</fullName>
    </recommendedName>
</protein>
<accession>A0A6I6J231</accession>
<evidence type="ECO:0000313" key="1">
    <source>
        <dbReference type="EMBL" id="QGX98818.1"/>
    </source>
</evidence>
<dbReference type="KEGG" id="rom:EI983_11260"/>
<dbReference type="SUPFAM" id="SSF51182">
    <property type="entry name" value="RmlC-like cupins"/>
    <property type="match status" value="1"/>
</dbReference>
<reference evidence="2" key="1">
    <citation type="submission" date="2018-12" db="EMBL/GenBank/DDBJ databases">
        <title>Complete genome sequence of Roseovarius sp. MME-070.</title>
        <authorList>
            <person name="Nam Y.-D."/>
            <person name="Kang J."/>
            <person name="Chung W.-H."/>
            <person name="Park Y.S."/>
        </authorList>
    </citation>
    <scope>NUCLEOTIDE SEQUENCE [LARGE SCALE GENOMIC DNA]</scope>
    <source>
        <strain evidence="2">MME-070</strain>
    </source>
</reference>
<evidence type="ECO:0008006" key="3">
    <source>
        <dbReference type="Google" id="ProtNLM"/>
    </source>
</evidence>
<keyword evidence="2" id="KW-1185">Reference proteome</keyword>
<dbReference type="RefSeq" id="WP_157707502.1">
    <property type="nucleotide sequence ID" value="NZ_CP034348.1"/>
</dbReference>
<dbReference type="GO" id="GO:0047869">
    <property type="term" value="F:dimethylpropiothetin dethiomethylase activity"/>
    <property type="evidence" value="ECO:0007669"/>
    <property type="project" value="InterPro"/>
</dbReference>
<dbReference type="InterPro" id="IPR031723">
    <property type="entry name" value="DMSP_lyase"/>
</dbReference>
<dbReference type="EMBL" id="CP034348">
    <property type="protein sequence ID" value="QGX98818.1"/>
    <property type="molecule type" value="Genomic_DNA"/>
</dbReference>
<dbReference type="InterPro" id="IPR011051">
    <property type="entry name" value="RmlC_Cupin_sf"/>
</dbReference>
<dbReference type="AlphaFoldDB" id="A0A6I6J231"/>
<dbReference type="CDD" id="cd20282">
    <property type="entry name" value="cupin_DddQ"/>
    <property type="match status" value="1"/>
</dbReference>
<name>A0A6I6J231_9RHOB</name>
<dbReference type="Proteomes" id="UP000428330">
    <property type="component" value="Chromosome"/>
</dbReference>
<dbReference type="OrthoDB" id="9083851at2"/>
<gene>
    <name evidence="1" type="ORF">EI983_11260</name>
</gene>
<evidence type="ECO:0000313" key="2">
    <source>
        <dbReference type="Proteomes" id="UP000428330"/>
    </source>
</evidence>
<dbReference type="Gene3D" id="2.60.120.10">
    <property type="entry name" value="Jelly Rolls"/>
    <property type="match status" value="1"/>
</dbReference>
<dbReference type="Pfam" id="PF16867">
    <property type="entry name" value="DMSP_lyase"/>
    <property type="match status" value="1"/>
</dbReference>